<organism evidence="3 4">
    <name type="scientific">Vibrio vulnificus</name>
    <dbReference type="NCBI Taxonomy" id="672"/>
    <lineage>
        <taxon>Bacteria</taxon>
        <taxon>Pseudomonadati</taxon>
        <taxon>Pseudomonadota</taxon>
        <taxon>Gammaproteobacteria</taxon>
        <taxon>Vibrionales</taxon>
        <taxon>Vibrionaceae</taxon>
        <taxon>Vibrio</taxon>
    </lineage>
</organism>
<dbReference type="InterPro" id="IPR021781">
    <property type="entry name" value="RctB_central_dom"/>
</dbReference>
<dbReference type="Pfam" id="PF11826">
    <property type="entry name" value="RctB_central"/>
    <property type="match status" value="1"/>
</dbReference>
<reference evidence="3" key="1">
    <citation type="journal article" date="2018" name="Genome Biol.">
        <title>SKESA: strategic k-mer extension for scrupulous assemblies.</title>
        <authorList>
            <person name="Souvorov A."/>
            <person name="Agarwala R."/>
            <person name="Lipman D.J."/>
        </authorList>
    </citation>
    <scope>NUCLEOTIDE SEQUENCE</scope>
    <source>
        <strain evidence="3">BCW_3452</strain>
    </source>
</reference>
<name>A0A8H9KBZ0_VIBVL</name>
<dbReference type="AlphaFoldDB" id="A0A8H9KBZ0"/>
<evidence type="ECO:0000259" key="2">
    <source>
        <dbReference type="Pfam" id="PF18622"/>
    </source>
</evidence>
<reference evidence="3" key="2">
    <citation type="submission" date="2019-01" db="EMBL/GenBank/DDBJ databases">
        <authorList>
            <consortium name="NCBI Pathogen Detection Project"/>
        </authorList>
    </citation>
    <scope>NUCLEOTIDE SEQUENCE</scope>
    <source>
        <strain evidence="3">BCW_3452</strain>
    </source>
</reference>
<comment type="caution">
    <text evidence="3">The sequence shown here is derived from an EMBL/GenBank/DDBJ whole genome shotgun (WGS) entry which is preliminary data.</text>
</comment>
<evidence type="ECO:0000259" key="1">
    <source>
        <dbReference type="Pfam" id="PF11826"/>
    </source>
</evidence>
<evidence type="ECO:0000313" key="4">
    <source>
        <dbReference type="Proteomes" id="UP000863257"/>
    </source>
</evidence>
<dbReference type="RefSeq" id="WP_154185727.1">
    <property type="nucleotide sequence ID" value="NZ_CP035783.1"/>
</dbReference>
<sequence>MTTEEKILIKAPRSHKDGHLFEVNESSADWVEQYQHFKGVTKSILELLNLISLRGFSSKDGLVSTTELVEATDGHLTRAAIQQRLRAAVSIGLFTQTPVRFEEGLAGKTMLHHFVNPNKLISVLGATSLVTEKVKQTEKEKRSKALAQTQVNKRLLNEHGLNTPPGMKDEADQFVVSPTNWAGIIDQALAPPRTRKNYQKSMVSISGTRAVIETRSSKNIMTVDDLMTLFALFTLTVQYHDHHKEEYQMDAVHIPNKTPLYITDILSLRGKKDSGPARDSIRDSIDRIEFTDFQLHELTGRWLSENMPEGFKSDRFRFLARTITASEEAPTEGSDGEIRIKPNLYILVWEPSFYEELLTRDYFFLFPPEILKQHTLVFQLYSYFRTRMARRHTDSMLLSELNQKLARNIEWRRFSMDLIRELRRLSEGKGTEDLFVVNLWGYHLTVETIQEQDKVIDYQVDIKCDVEEVLRYSRARTTNAGKRNMAPTLPNPLRNEMVSKQKLDELSGIIDGEFEPIQRKERSPKGNLGRRVKLRKHLVEINADEITITLTKYTSPEALERSITALSAMTGHPYASIKEECQELLEKLDFIRVDESILPYETLSKVVELYNGQTENKHLSIERLIAGLAVRRKVCRQVFEGHLDETVFRALDEVAV</sequence>
<gene>
    <name evidence="3" type="ORF">I7730_10435</name>
</gene>
<accession>A0A8H9KBZ0</accession>
<proteinExistence type="predicted"/>
<dbReference type="Proteomes" id="UP000863257">
    <property type="component" value="Unassembled WGS sequence"/>
</dbReference>
<dbReference type="InterPro" id="IPR040567">
    <property type="entry name" value="RctB_HTH"/>
</dbReference>
<feature type="domain" description="Replication initiator protein RctB central region" evidence="1">
    <location>
        <begin position="155"/>
        <end position="483"/>
    </location>
</feature>
<dbReference type="Pfam" id="PF18622">
    <property type="entry name" value="HTH_55"/>
    <property type="match status" value="1"/>
</dbReference>
<feature type="domain" description="RctB helix turn helix" evidence="2">
    <location>
        <begin position="13"/>
        <end position="118"/>
    </location>
</feature>
<protein>
    <submittedName>
        <fullName evidence="3">DUF3346 domain-containing protein</fullName>
    </submittedName>
</protein>
<dbReference type="EMBL" id="DACRBY010000011">
    <property type="protein sequence ID" value="HAS8540204.1"/>
    <property type="molecule type" value="Genomic_DNA"/>
</dbReference>
<evidence type="ECO:0000313" key="3">
    <source>
        <dbReference type="EMBL" id="HAS8540204.1"/>
    </source>
</evidence>